<dbReference type="PANTHER" id="PTHR42923:SF3">
    <property type="entry name" value="PROTOPORPHYRINOGEN OXIDASE"/>
    <property type="match status" value="1"/>
</dbReference>
<dbReference type="InterPro" id="IPR036188">
    <property type="entry name" value="FAD/NAD-bd_sf"/>
</dbReference>
<comment type="caution">
    <text evidence="3">The sequence shown here is derived from an EMBL/GenBank/DDBJ whole genome shotgun (WGS) entry which is preliminary data.</text>
</comment>
<proteinExistence type="predicted"/>
<dbReference type="InterPro" id="IPR050464">
    <property type="entry name" value="Zeta_carotene_desat/Oxidored"/>
</dbReference>
<evidence type="ECO:0000313" key="3">
    <source>
        <dbReference type="EMBL" id="MFC4428157.1"/>
    </source>
</evidence>
<gene>
    <name evidence="3" type="ORF">ACFO0K_00505</name>
</gene>
<dbReference type="SUPFAM" id="SSF54373">
    <property type="entry name" value="FAD-linked reductases, C-terminal domain"/>
    <property type="match status" value="1"/>
</dbReference>
<dbReference type="InterPro" id="IPR002937">
    <property type="entry name" value="Amino_oxidase"/>
</dbReference>
<name>A0ABV8XUW9_9MICC</name>
<feature type="region of interest" description="Disordered" evidence="1">
    <location>
        <begin position="148"/>
        <end position="167"/>
    </location>
</feature>
<accession>A0ABV8XUW9</accession>
<dbReference type="Pfam" id="PF01593">
    <property type="entry name" value="Amino_oxidase"/>
    <property type="match status" value="1"/>
</dbReference>
<dbReference type="PANTHER" id="PTHR42923">
    <property type="entry name" value="PROTOPORPHYRINOGEN OXIDASE"/>
    <property type="match status" value="1"/>
</dbReference>
<evidence type="ECO:0000259" key="2">
    <source>
        <dbReference type="Pfam" id="PF01593"/>
    </source>
</evidence>
<dbReference type="Gene3D" id="3.50.50.60">
    <property type="entry name" value="FAD/NAD(P)-binding domain"/>
    <property type="match status" value="1"/>
</dbReference>
<evidence type="ECO:0000313" key="4">
    <source>
        <dbReference type="Proteomes" id="UP001595965"/>
    </source>
</evidence>
<reference evidence="4" key="1">
    <citation type="journal article" date="2019" name="Int. J. Syst. Evol. Microbiol.">
        <title>The Global Catalogue of Microorganisms (GCM) 10K type strain sequencing project: providing services to taxonomists for standard genome sequencing and annotation.</title>
        <authorList>
            <consortium name="The Broad Institute Genomics Platform"/>
            <consortium name="The Broad Institute Genome Sequencing Center for Infectious Disease"/>
            <person name="Wu L."/>
            <person name="Ma J."/>
        </authorList>
    </citation>
    <scope>NUCLEOTIDE SEQUENCE [LARGE SCALE GENOMIC DNA]</scope>
    <source>
        <strain evidence="4">CGMCC 1.12125</strain>
    </source>
</reference>
<dbReference type="Gene3D" id="1.10.3110.10">
    <property type="entry name" value="protoporphyrinogen ix oxidase, domain 3"/>
    <property type="match status" value="1"/>
</dbReference>
<organism evidence="3 4">
    <name type="scientific">Citricoccus alkalitolerans</name>
    <dbReference type="NCBI Taxonomy" id="246603"/>
    <lineage>
        <taxon>Bacteria</taxon>
        <taxon>Bacillati</taxon>
        <taxon>Actinomycetota</taxon>
        <taxon>Actinomycetes</taxon>
        <taxon>Micrococcales</taxon>
        <taxon>Micrococcaceae</taxon>
        <taxon>Citricoccus</taxon>
    </lineage>
</organism>
<sequence length="513" mass="52398">MTSGPAVTPTAFVVGGGVSGLLSAWELVRAGYEVTLVEAGDSLGGCVAPQTVVLPEGRELTLDAGAESFAVRTPAVRDLVEELGLGAAVVAPHPGGSWLYLPPSGPGQDHRAVPAPRLGILGIPGDLDAPEVAEALGPDALERARRDLHDSPVGSADATSATHPMPAPPSLDTWRQAIEEGAPVTVGAVVRDRMGEGVLQTLVAPVVAGVHSADPDTLDLRTVAPGLLEALVTEGSLARAVAARRAAAPPGAVVASLRGGMHTLTAALAEEVLRAGGRVLTGTRAVTLARATAGHRWTVELTSRAGGTEAVTVDRVVVATDGPRAWDLLAPVSGGALSAADRPQEGAGVALVTLVVDAPGLDANPRGTGLLVSPAVPSEVVGAKALTHVSAKWDWARQELGGHRHVLRLSYGRVTDAPDSAAPGYRTPEEDLRARALADATALTGVDVAAGLVDSFVVRWKSALPAATTDHRTRVESVRTWLEDQPGLDAVGAWLAGTGLAAIVADARRRIVP</sequence>
<dbReference type="Proteomes" id="UP001595965">
    <property type="component" value="Unassembled WGS sequence"/>
</dbReference>
<dbReference type="SUPFAM" id="SSF51905">
    <property type="entry name" value="FAD/NAD(P)-binding domain"/>
    <property type="match status" value="1"/>
</dbReference>
<keyword evidence="4" id="KW-1185">Reference proteome</keyword>
<evidence type="ECO:0000256" key="1">
    <source>
        <dbReference type="SAM" id="MobiDB-lite"/>
    </source>
</evidence>
<dbReference type="RefSeq" id="WP_344230582.1">
    <property type="nucleotide sequence ID" value="NZ_BAAALH010000002.1"/>
</dbReference>
<dbReference type="EMBL" id="JBHSEN010000001">
    <property type="protein sequence ID" value="MFC4428157.1"/>
    <property type="molecule type" value="Genomic_DNA"/>
</dbReference>
<dbReference type="Gene3D" id="3.90.660.20">
    <property type="entry name" value="Protoporphyrinogen oxidase, mitochondrial, domain 2"/>
    <property type="match status" value="1"/>
</dbReference>
<protein>
    <submittedName>
        <fullName evidence="3">Protoporphyrinogen/coproporphyrinogen oxidase</fullName>
    </submittedName>
</protein>
<feature type="domain" description="Amine oxidase" evidence="2">
    <location>
        <begin position="18"/>
        <end position="472"/>
    </location>
</feature>